<feature type="signal peptide" evidence="1">
    <location>
        <begin position="1"/>
        <end position="22"/>
    </location>
</feature>
<feature type="chain" id="PRO_5046827791" evidence="1">
    <location>
        <begin position="23"/>
        <end position="258"/>
    </location>
</feature>
<evidence type="ECO:0000313" key="2">
    <source>
        <dbReference type="EMBL" id="MEK8052889.1"/>
    </source>
</evidence>
<reference evidence="2 3" key="1">
    <citation type="submission" date="2024-04" db="EMBL/GenBank/DDBJ databases">
        <title>Novel species of the genus Ideonella isolated from streams.</title>
        <authorList>
            <person name="Lu H."/>
        </authorList>
    </citation>
    <scope>NUCLEOTIDE SEQUENCE [LARGE SCALE GENOMIC DNA]</scope>
    <source>
        <strain evidence="2 3">DXS22W</strain>
    </source>
</reference>
<keyword evidence="1" id="KW-0732">Signal</keyword>
<protein>
    <submittedName>
        <fullName evidence="2">DUF4198 domain-containing protein</fullName>
    </submittedName>
</protein>
<dbReference type="RefSeq" id="WP_341412622.1">
    <property type="nucleotide sequence ID" value="NZ_JBBUTH010000010.1"/>
</dbReference>
<evidence type="ECO:0000313" key="3">
    <source>
        <dbReference type="Proteomes" id="UP001365405"/>
    </source>
</evidence>
<dbReference type="InterPro" id="IPR019613">
    <property type="entry name" value="DUF4198"/>
</dbReference>
<dbReference type="Pfam" id="PF10670">
    <property type="entry name" value="DUF4198"/>
    <property type="match status" value="1"/>
</dbReference>
<keyword evidence="3" id="KW-1185">Reference proteome</keyword>
<sequence length="258" mass="28108">MASIRPLLLAACLAGTSLAALAHDSWLAPQPDGVWLLGTGDQFPVLETPIGTEYLPRQGCVDAAGQPLPRPTALPYTATALPLRPPAGAASCWMQTSAFDVELTPRTIPAYLKEVRPGAEMLATWQAMAARGLPWRERYVKHLRIERPGSGPAAVPSGLGMDMLLQGERRTLQAGDRVTVQVLRDGQPVPGLSVEWRHERGRIGLWQRTDAQGLVTQPLPLAGHWLLRAIDLRLSTEQPDQFDSRFMTLALEVAPAPR</sequence>
<organism evidence="2 3">
    <name type="scientific">Pseudaquabacterium inlustre</name>
    <dbReference type="NCBI Taxonomy" id="2984192"/>
    <lineage>
        <taxon>Bacteria</taxon>
        <taxon>Pseudomonadati</taxon>
        <taxon>Pseudomonadota</taxon>
        <taxon>Betaproteobacteria</taxon>
        <taxon>Burkholderiales</taxon>
        <taxon>Sphaerotilaceae</taxon>
        <taxon>Pseudaquabacterium</taxon>
    </lineage>
</organism>
<evidence type="ECO:0000256" key="1">
    <source>
        <dbReference type="SAM" id="SignalP"/>
    </source>
</evidence>
<dbReference type="EMBL" id="JBBUTH010000010">
    <property type="protein sequence ID" value="MEK8052889.1"/>
    <property type="molecule type" value="Genomic_DNA"/>
</dbReference>
<gene>
    <name evidence="2" type="ORF">AACH10_21740</name>
</gene>
<name>A0ABU9CM45_9BURK</name>
<accession>A0ABU9CM45</accession>
<dbReference type="Proteomes" id="UP001365405">
    <property type="component" value="Unassembled WGS sequence"/>
</dbReference>
<proteinExistence type="predicted"/>
<comment type="caution">
    <text evidence="2">The sequence shown here is derived from an EMBL/GenBank/DDBJ whole genome shotgun (WGS) entry which is preliminary data.</text>
</comment>